<gene>
    <name evidence="4" type="ORF">KC19_8G112800</name>
</gene>
<keyword evidence="2" id="KW-0547">Nucleotide-binding</keyword>
<evidence type="ECO:0000256" key="2">
    <source>
        <dbReference type="ARBA" id="ARBA00022741"/>
    </source>
</evidence>
<evidence type="ECO:0000313" key="4">
    <source>
        <dbReference type="EMBL" id="KAG0564468.1"/>
    </source>
</evidence>
<dbReference type="InterPro" id="IPR005654">
    <property type="entry name" value="ATPase_AFG1-like"/>
</dbReference>
<proteinExistence type="inferred from homology"/>
<dbReference type="Pfam" id="PF03969">
    <property type="entry name" value="AFG1_ATPase"/>
    <property type="match status" value="1"/>
</dbReference>
<evidence type="ECO:0000256" key="3">
    <source>
        <dbReference type="ARBA" id="ARBA00022840"/>
    </source>
</evidence>
<sequence>MRVVARAVRARGLQREVSRRRCHPQVASCSADVQSHDRHRKCYPVAEPRAEQWRCADSPAHPRSLHDAHQSFAARGLATSADASISGDEYKAGPLAEYERRIAAGELKSGDEYQERTLMELQELYENLMRDGYDIGLEKGTPRSSQRNSGGGWLFRHFMPQSKKPSPRGLYLYGGVGTGKTMLMDMFYEQLPETWRKGRVHFHDFMLNVHSRLQRSRGMADPLELVAEEIAEESILLCIDEFMVTDVADALILNRLFDHLFKKGIVLVSTSNRVPDKLYEGGLQRDFFLPFIAKLKERCVVHPISSPTDYRRLTAAETGYYFMGPGASETLHKLFIAELDGEEAKPTTAEVIMGRKLKVPLAGAGCALFQFHELCEMPLGAADFFGLFKNFHTLALDNVPIFGAHNRTSAYRFVTLVDVMYEHRARFMCSAEGTPKELFDKVVTRADAPPKTKTRANLLEDADLLVDDELGFAKDRTMSRLTEMHSKEYLKEHAEAHMSAEHPFSAVREA</sequence>
<protein>
    <recommendedName>
        <fullName evidence="6">AFG1-like ATPase</fullName>
    </recommendedName>
</protein>
<evidence type="ECO:0008006" key="6">
    <source>
        <dbReference type="Google" id="ProtNLM"/>
    </source>
</evidence>
<name>A0A8T0H2Y8_CERPU</name>
<dbReference type="GO" id="GO:0009507">
    <property type="term" value="C:chloroplast"/>
    <property type="evidence" value="ECO:0007669"/>
    <property type="project" value="TreeGrafter"/>
</dbReference>
<dbReference type="InterPro" id="IPR027417">
    <property type="entry name" value="P-loop_NTPase"/>
</dbReference>
<evidence type="ECO:0000313" key="5">
    <source>
        <dbReference type="Proteomes" id="UP000822688"/>
    </source>
</evidence>
<dbReference type="GO" id="GO:0016887">
    <property type="term" value="F:ATP hydrolysis activity"/>
    <property type="evidence" value="ECO:0007669"/>
    <property type="project" value="InterPro"/>
</dbReference>
<dbReference type="NCBIfam" id="NF040713">
    <property type="entry name" value="ZapE"/>
    <property type="match status" value="1"/>
</dbReference>
<keyword evidence="3" id="KW-0067">ATP-binding</keyword>
<dbReference type="GO" id="GO:0005524">
    <property type="term" value="F:ATP binding"/>
    <property type="evidence" value="ECO:0007669"/>
    <property type="project" value="UniProtKB-KW"/>
</dbReference>
<dbReference type="Proteomes" id="UP000822688">
    <property type="component" value="Chromosome 8"/>
</dbReference>
<accession>A0A8T0H2Y8</accession>
<dbReference type="Gene3D" id="3.40.50.300">
    <property type="entry name" value="P-loop containing nucleotide triphosphate hydrolases"/>
    <property type="match status" value="1"/>
</dbReference>
<evidence type="ECO:0000256" key="1">
    <source>
        <dbReference type="ARBA" id="ARBA00010322"/>
    </source>
</evidence>
<comment type="caution">
    <text evidence="4">The sequence shown here is derived from an EMBL/GenBank/DDBJ whole genome shotgun (WGS) entry which is preliminary data.</text>
</comment>
<dbReference type="EMBL" id="CM026429">
    <property type="protein sequence ID" value="KAG0564468.1"/>
    <property type="molecule type" value="Genomic_DNA"/>
</dbReference>
<dbReference type="PANTHER" id="PTHR12169:SF29">
    <property type="entry name" value="AFG1-LIKE ATPASE FAMILY PROTEIN"/>
    <property type="match status" value="1"/>
</dbReference>
<dbReference type="PANTHER" id="PTHR12169">
    <property type="entry name" value="ATPASE N2B"/>
    <property type="match status" value="1"/>
</dbReference>
<keyword evidence="5" id="KW-1185">Reference proteome</keyword>
<dbReference type="GO" id="GO:0005739">
    <property type="term" value="C:mitochondrion"/>
    <property type="evidence" value="ECO:0007669"/>
    <property type="project" value="TreeGrafter"/>
</dbReference>
<dbReference type="SUPFAM" id="SSF52540">
    <property type="entry name" value="P-loop containing nucleoside triphosphate hydrolases"/>
    <property type="match status" value="1"/>
</dbReference>
<comment type="similarity">
    <text evidence="1">Belongs to the AFG1 ATPase family.</text>
</comment>
<organism evidence="4 5">
    <name type="scientific">Ceratodon purpureus</name>
    <name type="common">Fire moss</name>
    <name type="synonym">Dicranum purpureum</name>
    <dbReference type="NCBI Taxonomy" id="3225"/>
    <lineage>
        <taxon>Eukaryota</taxon>
        <taxon>Viridiplantae</taxon>
        <taxon>Streptophyta</taxon>
        <taxon>Embryophyta</taxon>
        <taxon>Bryophyta</taxon>
        <taxon>Bryophytina</taxon>
        <taxon>Bryopsida</taxon>
        <taxon>Dicranidae</taxon>
        <taxon>Pseudoditrichales</taxon>
        <taxon>Ditrichaceae</taxon>
        <taxon>Ceratodon</taxon>
    </lineage>
</organism>
<reference evidence="4" key="1">
    <citation type="submission" date="2020-06" db="EMBL/GenBank/DDBJ databases">
        <title>WGS assembly of Ceratodon purpureus strain R40.</title>
        <authorList>
            <person name="Carey S.B."/>
            <person name="Jenkins J."/>
            <person name="Shu S."/>
            <person name="Lovell J.T."/>
            <person name="Sreedasyam A."/>
            <person name="Maumus F."/>
            <person name="Tiley G.P."/>
            <person name="Fernandez-Pozo N."/>
            <person name="Barry K."/>
            <person name="Chen C."/>
            <person name="Wang M."/>
            <person name="Lipzen A."/>
            <person name="Daum C."/>
            <person name="Saski C.A."/>
            <person name="Payton A.C."/>
            <person name="Mcbreen J.C."/>
            <person name="Conrad R.E."/>
            <person name="Kollar L.M."/>
            <person name="Olsson S."/>
            <person name="Huttunen S."/>
            <person name="Landis J.B."/>
            <person name="Wickett N.J."/>
            <person name="Johnson M.G."/>
            <person name="Rensing S.A."/>
            <person name="Grimwood J."/>
            <person name="Schmutz J."/>
            <person name="Mcdaniel S.F."/>
        </authorList>
    </citation>
    <scope>NUCLEOTIDE SEQUENCE</scope>
    <source>
        <strain evidence="4">R40</strain>
    </source>
</reference>
<dbReference type="AlphaFoldDB" id="A0A8T0H2Y8"/>